<keyword evidence="3" id="KW-1185">Reference proteome</keyword>
<accession>A0A8H4P6G4</accession>
<evidence type="ECO:0000313" key="3">
    <source>
        <dbReference type="Proteomes" id="UP000554235"/>
    </source>
</evidence>
<feature type="compositionally biased region" description="Acidic residues" evidence="1">
    <location>
        <begin position="118"/>
        <end position="127"/>
    </location>
</feature>
<protein>
    <submittedName>
        <fullName evidence="2">Uncharacterized protein</fullName>
    </submittedName>
</protein>
<dbReference type="AlphaFoldDB" id="A0A8H4P6G4"/>
<organism evidence="2 3">
    <name type="scientific">Fusarium albosuccineum</name>
    <dbReference type="NCBI Taxonomy" id="1237068"/>
    <lineage>
        <taxon>Eukaryota</taxon>
        <taxon>Fungi</taxon>
        <taxon>Dikarya</taxon>
        <taxon>Ascomycota</taxon>
        <taxon>Pezizomycotina</taxon>
        <taxon>Sordariomycetes</taxon>
        <taxon>Hypocreomycetidae</taxon>
        <taxon>Hypocreales</taxon>
        <taxon>Nectriaceae</taxon>
        <taxon>Fusarium</taxon>
        <taxon>Fusarium decemcellulare species complex</taxon>
    </lineage>
</organism>
<dbReference type="EMBL" id="JAADYS010001219">
    <property type="protein sequence ID" value="KAF4464249.1"/>
    <property type="molecule type" value="Genomic_DNA"/>
</dbReference>
<gene>
    <name evidence="2" type="ORF">FALBO_8902</name>
</gene>
<evidence type="ECO:0000313" key="2">
    <source>
        <dbReference type="EMBL" id="KAF4464249.1"/>
    </source>
</evidence>
<comment type="caution">
    <text evidence="2">The sequence shown here is derived from an EMBL/GenBank/DDBJ whole genome shotgun (WGS) entry which is preliminary data.</text>
</comment>
<name>A0A8H4P6G4_9HYPO</name>
<evidence type="ECO:0000256" key="1">
    <source>
        <dbReference type="SAM" id="MobiDB-lite"/>
    </source>
</evidence>
<reference evidence="2 3" key="1">
    <citation type="submission" date="2020-01" db="EMBL/GenBank/DDBJ databases">
        <title>Identification and distribution of gene clusters putatively required for synthesis of sphingolipid metabolism inhibitors in phylogenetically diverse species of the filamentous fungus Fusarium.</title>
        <authorList>
            <person name="Kim H.-S."/>
            <person name="Busman M."/>
            <person name="Brown D.W."/>
            <person name="Divon H."/>
            <person name="Uhlig S."/>
            <person name="Proctor R.H."/>
        </authorList>
    </citation>
    <scope>NUCLEOTIDE SEQUENCE [LARGE SCALE GENOMIC DNA]</scope>
    <source>
        <strain evidence="2 3">NRRL 20459</strain>
    </source>
</reference>
<feature type="region of interest" description="Disordered" evidence="1">
    <location>
        <begin position="109"/>
        <end position="164"/>
    </location>
</feature>
<proteinExistence type="predicted"/>
<sequence length="164" mass="18313">MQVRGFIFLDDPINVQYLNVRLSADSRQEVGGQLPSNAPDNRETQELSATSLEQVVGQPPVSGPPLVGNWQADIEQCQKEAGKRRDEAFELWLRGPVVNGIRVRRPSSTRRMYRQPVTDEEDGDLDMEATSGPENLDEEGGMDMEPMVHRPQNAGRLVVGKEDN</sequence>
<dbReference type="Proteomes" id="UP000554235">
    <property type="component" value="Unassembled WGS sequence"/>
</dbReference>